<organism evidence="12 13">
    <name type="scientific">Kroppenstedtia pulmonis</name>
    <dbReference type="NCBI Taxonomy" id="1380685"/>
    <lineage>
        <taxon>Bacteria</taxon>
        <taxon>Bacillati</taxon>
        <taxon>Bacillota</taxon>
        <taxon>Bacilli</taxon>
        <taxon>Bacillales</taxon>
        <taxon>Thermoactinomycetaceae</taxon>
        <taxon>Kroppenstedtia</taxon>
    </lineage>
</organism>
<dbReference type="SUPFAM" id="SSF63867">
    <property type="entry name" value="MoeA C-terminal domain-like"/>
    <property type="match status" value="1"/>
</dbReference>
<comment type="function">
    <text evidence="1 10">Catalyzes the insertion of molybdate into adenylated molybdopterin with the concomitant release of AMP.</text>
</comment>
<evidence type="ECO:0000256" key="6">
    <source>
        <dbReference type="ARBA" id="ARBA00021108"/>
    </source>
</evidence>
<keyword evidence="10" id="KW-0479">Metal-binding</keyword>
<dbReference type="RefSeq" id="WP_173224076.1">
    <property type="nucleotide sequence ID" value="NZ_CP048104.1"/>
</dbReference>
<dbReference type="GO" id="GO:0006777">
    <property type="term" value="P:Mo-molybdopterin cofactor biosynthetic process"/>
    <property type="evidence" value="ECO:0007669"/>
    <property type="project" value="UniProtKB-UniRule"/>
</dbReference>
<dbReference type="InterPro" id="IPR005110">
    <property type="entry name" value="MoeA_linker/N"/>
</dbReference>
<dbReference type="SUPFAM" id="SSF53218">
    <property type="entry name" value="Molybdenum cofactor biosynthesis proteins"/>
    <property type="match status" value="1"/>
</dbReference>
<dbReference type="PROSITE" id="PS01079">
    <property type="entry name" value="MOCF_BIOSYNTHESIS_2"/>
    <property type="match status" value="1"/>
</dbReference>
<evidence type="ECO:0000256" key="1">
    <source>
        <dbReference type="ARBA" id="ARBA00002901"/>
    </source>
</evidence>
<keyword evidence="8 10" id="KW-0501">Molybdenum cofactor biosynthesis</keyword>
<dbReference type="InterPro" id="IPR024370">
    <property type="entry name" value="PBP_domain"/>
</dbReference>
<dbReference type="InterPro" id="IPR005111">
    <property type="entry name" value="MoeA_C_domain_IV"/>
</dbReference>
<dbReference type="InterPro" id="IPR036135">
    <property type="entry name" value="MoeA_linker/N_sf"/>
</dbReference>
<evidence type="ECO:0000256" key="9">
    <source>
        <dbReference type="ARBA" id="ARBA00047317"/>
    </source>
</evidence>
<dbReference type="NCBIfam" id="TIGR00177">
    <property type="entry name" value="molyb_syn"/>
    <property type="match status" value="1"/>
</dbReference>
<feature type="domain" description="MoaB/Mog" evidence="11">
    <location>
        <begin position="173"/>
        <end position="310"/>
    </location>
</feature>
<evidence type="ECO:0000256" key="8">
    <source>
        <dbReference type="ARBA" id="ARBA00023150"/>
    </source>
</evidence>
<evidence type="ECO:0000259" key="11">
    <source>
        <dbReference type="SMART" id="SM00852"/>
    </source>
</evidence>
<keyword evidence="10" id="KW-0808">Transferase</keyword>
<dbReference type="GO" id="GO:0061599">
    <property type="term" value="F:molybdopterin molybdotransferase activity"/>
    <property type="evidence" value="ECO:0007669"/>
    <property type="project" value="UniProtKB-UniRule"/>
</dbReference>
<dbReference type="InterPro" id="IPR001453">
    <property type="entry name" value="MoaB/Mog_dom"/>
</dbReference>
<keyword evidence="7 10" id="KW-0500">Molybdenum</keyword>
<dbReference type="EC" id="2.10.1.1" evidence="5 10"/>
<dbReference type="InterPro" id="IPR008284">
    <property type="entry name" value="MoCF_biosynth_CS"/>
</dbReference>
<dbReference type="Pfam" id="PF03453">
    <property type="entry name" value="MoeA_N"/>
    <property type="match status" value="1"/>
</dbReference>
<evidence type="ECO:0000256" key="5">
    <source>
        <dbReference type="ARBA" id="ARBA00013269"/>
    </source>
</evidence>
<dbReference type="Pfam" id="PF12727">
    <property type="entry name" value="PBP_like"/>
    <property type="match status" value="1"/>
</dbReference>
<dbReference type="GO" id="GO:0005829">
    <property type="term" value="C:cytosol"/>
    <property type="evidence" value="ECO:0007669"/>
    <property type="project" value="TreeGrafter"/>
</dbReference>
<dbReference type="KEGG" id="kpul:GXN76_13850"/>
<gene>
    <name evidence="12" type="ORF">GXN76_13850</name>
</gene>
<dbReference type="UniPathway" id="UPA00344"/>
<dbReference type="GO" id="GO:0046872">
    <property type="term" value="F:metal ion binding"/>
    <property type="evidence" value="ECO:0007669"/>
    <property type="project" value="UniProtKB-UniRule"/>
</dbReference>
<dbReference type="Gene3D" id="3.90.105.10">
    <property type="entry name" value="Molybdopterin biosynthesis moea protein, domain 2"/>
    <property type="match status" value="1"/>
</dbReference>
<comment type="cofactor">
    <cofactor evidence="10">
        <name>Mg(2+)</name>
        <dbReference type="ChEBI" id="CHEBI:18420"/>
    </cofactor>
</comment>
<reference evidence="12 13" key="1">
    <citation type="submission" date="2020-01" db="EMBL/GenBank/DDBJ databases">
        <authorList>
            <person name="Gulvik C.A."/>
            <person name="Batra D.G."/>
        </authorList>
    </citation>
    <scope>NUCLEOTIDE SEQUENCE [LARGE SCALE GENOMIC DNA]</scope>
    <source>
        <strain evidence="12 13">W9323</strain>
    </source>
</reference>
<dbReference type="InterPro" id="IPR038987">
    <property type="entry name" value="MoeA-like"/>
</dbReference>
<dbReference type="Gene3D" id="2.40.340.10">
    <property type="entry name" value="MoeA, C-terminal, domain IV"/>
    <property type="match status" value="1"/>
</dbReference>
<keyword evidence="13" id="KW-1185">Reference proteome</keyword>
<dbReference type="InterPro" id="IPR036688">
    <property type="entry name" value="MoeA_C_domain_IV_sf"/>
</dbReference>
<comment type="function">
    <text evidence="2">May be involved in the biosynthesis of molybdopterin.</text>
</comment>
<protein>
    <recommendedName>
        <fullName evidence="6 10">Molybdopterin molybdenumtransferase</fullName>
        <ecNumber evidence="5 10">2.10.1.1</ecNumber>
    </recommendedName>
</protein>
<evidence type="ECO:0000256" key="10">
    <source>
        <dbReference type="RuleBase" id="RU365090"/>
    </source>
</evidence>
<proteinExistence type="inferred from homology"/>
<dbReference type="EMBL" id="CP048104">
    <property type="protein sequence ID" value="QKG85431.1"/>
    <property type="molecule type" value="Genomic_DNA"/>
</dbReference>
<dbReference type="AlphaFoldDB" id="A0A7D4BRB9"/>
<dbReference type="PANTHER" id="PTHR10192">
    <property type="entry name" value="MOLYBDOPTERIN BIOSYNTHESIS PROTEIN"/>
    <property type="match status" value="1"/>
</dbReference>
<evidence type="ECO:0000313" key="13">
    <source>
        <dbReference type="Proteomes" id="UP000503088"/>
    </source>
</evidence>
<accession>A0A7D4BRB9</accession>
<dbReference type="CDD" id="cd00887">
    <property type="entry name" value="MoeA"/>
    <property type="match status" value="1"/>
</dbReference>
<comment type="catalytic activity">
    <reaction evidence="9">
        <text>adenylyl-molybdopterin + molybdate = Mo-molybdopterin + AMP + H(+)</text>
        <dbReference type="Rhea" id="RHEA:35047"/>
        <dbReference type="ChEBI" id="CHEBI:15378"/>
        <dbReference type="ChEBI" id="CHEBI:36264"/>
        <dbReference type="ChEBI" id="CHEBI:62727"/>
        <dbReference type="ChEBI" id="CHEBI:71302"/>
        <dbReference type="ChEBI" id="CHEBI:456215"/>
        <dbReference type="EC" id="2.10.1.1"/>
    </reaction>
</comment>
<evidence type="ECO:0000256" key="2">
    <source>
        <dbReference type="ARBA" id="ARBA00003487"/>
    </source>
</evidence>
<dbReference type="InterPro" id="IPR036425">
    <property type="entry name" value="MoaB/Mog-like_dom_sf"/>
</dbReference>
<dbReference type="SMART" id="SM00852">
    <property type="entry name" value="MoCF_biosynth"/>
    <property type="match status" value="1"/>
</dbReference>
<evidence type="ECO:0000313" key="12">
    <source>
        <dbReference type="EMBL" id="QKG85431.1"/>
    </source>
</evidence>
<keyword evidence="10" id="KW-0460">Magnesium</keyword>
<evidence type="ECO:0000256" key="7">
    <source>
        <dbReference type="ARBA" id="ARBA00022505"/>
    </source>
</evidence>
<dbReference type="Gene3D" id="3.40.980.10">
    <property type="entry name" value="MoaB/Mog-like domain"/>
    <property type="match status" value="1"/>
</dbReference>
<comment type="similarity">
    <text evidence="4 10">Belongs to the MoeA family.</text>
</comment>
<dbReference type="SUPFAM" id="SSF63882">
    <property type="entry name" value="MoeA N-terminal region -like"/>
    <property type="match status" value="1"/>
</dbReference>
<comment type="pathway">
    <text evidence="3 10">Cofactor biosynthesis; molybdopterin biosynthesis.</text>
</comment>
<dbReference type="Proteomes" id="UP000503088">
    <property type="component" value="Chromosome"/>
</dbReference>
<dbReference type="NCBIfam" id="NF011068">
    <property type="entry name" value="PRK14498.1"/>
    <property type="match status" value="1"/>
</dbReference>
<sequence length="630" mass="69049">MHKKHVDPVPVAQALEQLLHHVHIQPRREKIPVDQARERVTAEPVQALISMPAYPAAAMDGIAVKADVTAGATPNHPLRLYKGKDFEYINTGDPMPLDKDSVIMIEHVRTVGEGVVEIQHPASTWKHVRQAGEDIVKGELILPAHHQIRPVDLGALIAGGVQEVTVWTKPKVAVIPTGSELISPDGIPERGEIPEFNGRVFAAYLEEWGAIPDYRGIVPDDPASLREAVESAVEECDLVILNAGSSMGSRDFTPKVLNRMGEVLLHGVAARPGKPVVLASVSGKPVVGLPGYPVSAYLSLEWFIHPIIQHWYGVYSRPRERIVTRLTSPVQGKPGAEDFVRMRIGRIGKEYLSSPLTRRAGVTMSMVRADGLLTIPLEEEGYQAGKRVELELVRSRQEIDSTILFSGSDDVVLPRLDSILRGYKPGLSLSCDWTQGKDGIQALLEGRCHIAGVSLPDSGSWSRIGLDSFQPDTHDLYHVPLFKRTVGWMARSPRLLSGKRGSDLCQSGLRLLNRPSGCSLRAYLDGELQEKEIDPYLVKGYHWTESSHLRGASAVAEGTADVALGLKAAASLFGLAFMPLFDEIYCLYMPFSFADSEPGKHLLEAIRSDSFRAEVDRCPGYTREAPNQGG</sequence>
<name>A0A7D4BRB9_9BACL</name>
<dbReference type="PANTHER" id="PTHR10192:SF16">
    <property type="entry name" value="MOLYBDOPTERIN MOLYBDENUMTRANSFERASE"/>
    <property type="match status" value="1"/>
</dbReference>
<dbReference type="Pfam" id="PF00994">
    <property type="entry name" value="MoCF_biosynth"/>
    <property type="match status" value="1"/>
</dbReference>
<dbReference type="Gene3D" id="2.170.190.11">
    <property type="entry name" value="Molybdopterin biosynthesis moea protein, domain 3"/>
    <property type="match status" value="1"/>
</dbReference>
<evidence type="ECO:0000256" key="3">
    <source>
        <dbReference type="ARBA" id="ARBA00005046"/>
    </source>
</evidence>
<evidence type="ECO:0000256" key="4">
    <source>
        <dbReference type="ARBA" id="ARBA00010763"/>
    </source>
</evidence>
<dbReference type="Pfam" id="PF03454">
    <property type="entry name" value="MoeA_C"/>
    <property type="match status" value="1"/>
</dbReference>